<dbReference type="AlphaFoldDB" id="A0A7C9ESZ9"/>
<organism evidence="1">
    <name type="scientific">Opuntia streptacantha</name>
    <name type="common">Prickly pear cactus</name>
    <name type="synonym">Opuntia cardona</name>
    <dbReference type="NCBI Taxonomy" id="393608"/>
    <lineage>
        <taxon>Eukaryota</taxon>
        <taxon>Viridiplantae</taxon>
        <taxon>Streptophyta</taxon>
        <taxon>Embryophyta</taxon>
        <taxon>Tracheophyta</taxon>
        <taxon>Spermatophyta</taxon>
        <taxon>Magnoliopsida</taxon>
        <taxon>eudicotyledons</taxon>
        <taxon>Gunneridae</taxon>
        <taxon>Pentapetalae</taxon>
        <taxon>Caryophyllales</taxon>
        <taxon>Cactineae</taxon>
        <taxon>Cactaceae</taxon>
        <taxon>Opuntioideae</taxon>
        <taxon>Opuntia</taxon>
    </lineage>
</organism>
<evidence type="ECO:0000313" key="1">
    <source>
        <dbReference type="EMBL" id="MBA4667204.1"/>
    </source>
</evidence>
<reference evidence="1" key="1">
    <citation type="journal article" date="2013" name="J. Plant Res.">
        <title>Effect of fungi and light on seed germination of three Opuntia species from semiarid lands of central Mexico.</title>
        <authorList>
            <person name="Delgado-Sanchez P."/>
            <person name="Jimenez-Bremont J.F."/>
            <person name="Guerrero-Gonzalez Mde L."/>
            <person name="Flores J."/>
        </authorList>
    </citation>
    <scope>NUCLEOTIDE SEQUENCE</scope>
    <source>
        <tissue evidence="1">Cladode</tissue>
    </source>
</reference>
<dbReference type="EMBL" id="GISG01234622">
    <property type="protein sequence ID" value="MBA4667204.1"/>
    <property type="molecule type" value="Transcribed_RNA"/>
</dbReference>
<protein>
    <submittedName>
        <fullName evidence="1">Uncharacterized protein</fullName>
    </submittedName>
</protein>
<name>A0A7C9ESZ9_OPUST</name>
<sequence>MLHGSYQISTLQLPESQLTVPRSIDIVKNSVYHSLRISLLKFRGTLQKFQSWMSSQKFSKNRLKVILRQIFAICLLHNSKNLGCGIHGQHVAIDPVIDKCIPGNKS</sequence>
<reference evidence="1" key="2">
    <citation type="submission" date="2020-07" db="EMBL/GenBank/DDBJ databases">
        <authorList>
            <person name="Vera ALvarez R."/>
            <person name="Arias-Moreno D.M."/>
            <person name="Jimenez-Jacinto V."/>
            <person name="Jimenez-Bremont J.F."/>
            <person name="Swaminathan K."/>
            <person name="Moose S.P."/>
            <person name="Guerrero-Gonzalez M.L."/>
            <person name="Marino-Ramirez L."/>
            <person name="Landsman D."/>
            <person name="Rodriguez-Kessler M."/>
            <person name="Delgado-Sanchez P."/>
        </authorList>
    </citation>
    <scope>NUCLEOTIDE SEQUENCE</scope>
    <source>
        <tissue evidence="1">Cladode</tissue>
    </source>
</reference>
<accession>A0A7C9ESZ9</accession>
<proteinExistence type="predicted"/>